<dbReference type="Proteomes" id="UP000799772">
    <property type="component" value="Unassembled WGS sequence"/>
</dbReference>
<protein>
    <submittedName>
        <fullName evidence="1">Uncharacterized protein</fullName>
    </submittedName>
</protein>
<sequence>MAAEMSGMSPQPRVERSALWNTYRNKGIMLWNNLITELSSALHQDRPTTDLSVFNNKVSEYHIAPTGEPLYFWEIDSCEHDPAADETDEDGGPFRAQFHNKYDMMDGVIGTCWNRRCYFDDEVHPDDDEATRKSNLERWCPYNWSQVVWAQWIMACNSSNDRLTESQVAFHPSSLRRVVRVAINNPITEALINEAIAPYVQGAPLGLQLSFRPENEEFLVLLASPHGNGMARLCMENRDALGGKSVQLITIGTGSTFSMVLEIE</sequence>
<dbReference type="AlphaFoldDB" id="A0A9P4I9B8"/>
<organism evidence="1 2">
    <name type="scientific">Rhizodiscina lignyota</name>
    <dbReference type="NCBI Taxonomy" id="1504668"/>
    <lineage>
        <taxon>Eukaryota</taxon>
        <taxon>Fungi</taxon>
        <taxon>Dikarya</taxon>
        <taxon>Ascomycota</taxon>
        <taxon>Pezizomycotina</taxon>
        <taxon>Dothideomycetes</taxon>
        <taxon>Pleosporomycetidae</taxon>
        <taxon>Aulographales</taxon>
        <taxon>Rhizodiscinaceae</taxon>
        <taxon>Rhizodiscina</taxon>
    </lineage>
</organism>
<reference evidence="1" key="1">
    <citation type="journal article" date="2020" name="Stud. Mycol.">
        <title>101 Dothideomycetes genomes: a test case for predicting lifestyles and emergence of pathogens.</title>
        <authorList>
            <person name="Haridas S."/>
            <person name="Albert R."/>
            <person name="Binder M."/>
            <person name="Bloem J."/>
            <person name="Labutti K."/>
            <person name="Salamov A."/>
            <person name="Andreopoulos B."/>
            <person name="Baker S."/>
            <person name="Barry K."/>
            <person name="Bills G."/>
            <person name="Bluhm B."/>
            <person name="Cannon C."/>
            <person name="Castanera R."/>
            <person name="Culley D."/>
            <person name="Daum C."/>
            <person name="Ezra D."/>
            <person name="Gonzalez J."/>
            <person name="Henrissat B."/>
            <person name="Kuo A."/>
            <person name="Liang C."/>
            <person name="Lipzen A."/>
            <person name="Lutzoni F."/>
            <person name="Magnuson J."/>
            <person name="Mondo S."/>
            <person name="Nolan M."/>
            <person name="Ohm R."/>
            <person name="Pangilinan J."/>
            <person name="Park H.-J."/>
            <person name="Ramirez L."/>
            <person name="Alfaro M."/>
            <person name="Sun H."/>
            <person name="Tritt A."/>
            <person name="Yoshinaga Y."/>
            <person name="Zwiers L.-H."/>
            <person name="Turgeon B."/>
            <person name="Goodwin S."/>
            <person name="Spatafora J."/>
            <person name="Crous P."/>
            <person name="Grigoriev I."/>
        </authorList>
    </citation>
    <scope>NUCLEOTIDE SEQUENCE</scope>
    <source>
        <strain evidence="1">CBS 133067</strain>
    </source>
</reference>
<accession>A0A9P4I9B8</accession>
<name>A0A9P4I9B8_9PEZI</name>
<dbReference type="EMBL" id="ML978135">
    <property type="protein sequence ID" value="KAF2094141.1"/>
    <property type="molecule type" value="Genomic_DNA"/>
</dbReference>
<keyword evidence="2" id="KW-1185">Reference proteome</keyword>
<evidence type="ECO:0000313" key="1">
    <source>
        <dbReference type="EMBL" id="KAF2094141.1"/>
    </source>
</evidence>
<evidence type="ECO:0000313" key="2">
    <source>
        <dbReference type="Proteomes" id="UP000799772"/>
    </source>
</evidence>
<gene>
    <name evidence="1" type="ORF">NA57DRAFT_60780</name>
</gene>
<comment type="caution">
    <text evidence="1">The sequence shown here is derived from an EMBL/GenBank/DDBJ whole genome shotgun (WGS) entry which is preliminary data.</text>
</comment>
<proteinExistence type="predicted"/>